<evidence type="ECO:0000313" key="2">
    <source>
        <dbReference type="Proteomes" id="UP001054252"/>
    </source>
</evidence>
<dbReference type="EMBL" id="BPVZ01000078">
    <property type="protein sequence ID" value="GKV28151.1"/>
    <property type="molecule type" value="Genomic_DNA"/>
</dbReference>
<dbReference type="SUPFAM" id="SSF53756">
    <property type="entry name" value="UDP-Glycosyltransferase/glycogen phosphorylase"/>
    <property type="match status" value="1"/>
</dbReference>
<reference evidence="1 2" key="1">
    <citation type="journal article" date="2021" name="Commun. Biol.">
        <title>The genome of Shorea leprosula (Dipterocarpaceae) highlights the ecological relevance of drought in aseasonal tropical rainforests.</title>
        <authorList>
            <person name="Ng K.K.S."/>
            <person name="Kobayashi M.J."/>
            <person name="Fawcett J.A."/>
            <person name="Hatakeyama M."/>
            <person name="Paape T."/>
            <person name="Ng C.H."/>
            <person name="Ang C.C."/>
            <person name="Tnah L.H."/>
            <person name="Lee C.T."/>
            <person name="Nishiyama T."/>
            <person name="Sese J."/>
            <person name="O'Brien M.J."/>
            <person name="Copetti D."/>
            <person name="Mohd Noor M.I."/>
            <person name="Ong R.C."/>
            <person name="Putra M."/>
            <person name="Sireger I.Z."/>
            <person name="Indrioko S."/>
            <person name="Kosugi Y."/>
            <person name="Izuno A."/>
            <person name="Isagi Y."/>
            <person name="Lee S.L."/>
            <person name="Shimizu K.K."/>
        </authorList>
    </citation>
    <scope>NUCLEOTIDE SEQUENCE [LARGE SCALE GENOMIC DNA]</scope>
    <source>
        <strain evidence="1">214</strain>
    </source>
</reference>
<sequence>MDYNKGFRLEIEPPIVTAEEIKRGIIGLMEPESDVRKKMKVMSEKSRKASVKGGGSSYSSLQDFIGHVLGNMP</sequence>
<organism evidence="1 2">
    <name type="scientific">Rubroshorea leprosula</name>
    <dbReference type="NCBI Taxonomy" id="152421"/>
    <lineage>
        <taxon>Eukaryota</taxon>
        <taxon>Viridiplantae</taxon>
        <taxon>Streptophyta</taxon>
        <taxon>Embryophyta</taxon>
        <taxon>Tracheophyta</taxon>
        <taxon>Spermatophyta</taxon>
        <taxon>Magnoliopsida</taxon>
        <taxon>eudicotyledons</taxon>
        <taxon>Gunneridae</taxon>
        <taxon>Pentapetalae</taxon>
        <taxon>rosids</taxon>
        <taxon>malvids</taxon>
        <taxon>Malvales</taxon>
        <taxon>Dipterocarpaceae</taxon>
        <taxon>Rubroshorea</taxon>
    </lineage>
</organism>
<keyword evidence="2" id="KW-1185">Reference proteome</keyword>
<name>A0AAV5KUJ4_9ROSI</name>
<gene>
    <name evidence="1" type="ORF">SLEP1_g37238</name>
</gene>
<proteinExistence type="predicted"/>
<evidence type="ECO:0000313" key="1">
    <source>
        <dbReference type="EMBL" id="GKV28151.1"/>
    </source>
</evidence>
<dbReference type="AlphaFoldDB" id="A0AAV5KUJ4"/>
<accession>A0AAV5KUJ4</accession>
<dbReference type="Proteomes" id="UP001054252">
    <property type="component" value="Unassembled WGS sequence"/>
</dbReference>
<comment type="caution">
    <text evidence="1">The sequence shown here is derived from an EMBL/GenBank/DDBJ whole genome shotgun (WGS) entry which is preliminary data.</text>
</comment>
<protein>
    <submittedName>
        <fullName evidence="1">Uncharacterized protein</fullName>
    </submittedName>
</protein>
<dbReference type="Gene3D" id="3.40.50.2000">
    <property type="entry name" value="Glycogen Phosphorylase B"/>
    <property type="match status" value="2"/>
</dbReference>